<evidence type="ECO:0000313" key="1">
    <source>
        <dbReference type="EMBL" id="MDR7303498.1"/>
    </source>
</evidence>
<dbReference type="Proteomes" id="UP001180845">
    <property type="component" value="Unassembled WGS sequence"/>
</dbReference>
<comment type="caution">
    <text evidence="1">The sequence shown here is derived from an EMBL/GenBank/DDBJ whole genome shotgun (WGS) entry which is preliminary data.</text>
</comment>
<sequence>MMGFDRKDREFRHPGVSYLEFKQMDMDRVLTAFLARLRHNGLPSRLARSTDLTVEPFVSEFLEHPESFSGFDTETTQRWVSTHLLDMVNRGKANEAVAGPRPLHGFTYRFRNSKRSRPYGADEQLYEMLLHARGDVGKQALEHLRSFFFAGIDPSTDAPVTDAEIDVETQALLHLSTVDKVEDRPDTSKPRKPHPPLCQAAVDLLVDDVLRLLFHKRFIPRSVLVEYLKTLFAFHLALYHLRLIKLLPNLVWRENTGIRCVRSECGTDLSLAAHGCGCPVGLFLDVAGEPGTRAAELAERSAEVWFGRIPEFVRSAYAIKKLDEFAENQARVGKLRRPASGVFGVADVLKLLSSARKTDRNNYFDMRIRGIVEDSAGADGELDPEISTILGLGLDTFTTYVEMITAHRGQYHRGYIVDALDSLLLKNRSGALITQPRGGNRRFILDSRLLEVLLQVSLLAPGGPTGFRTKAMRVDEFLTVLRRRYGLHISQLPEGDGFSSVSIADRAALRENETAFSTKLREIGFFSDLSDAYLTQTISPRYAVGEEGNK</sequence>
<dbReference type="NCBIfam" id="NF047733">
    <property type="entry name" value="antiphage_MADS7"/>
    <property type="match status" value="1"/>
</dbReference>
<dbReference type="RefSeq" id="WP_310275859.1">
    <property type="nucleotide sequence ID" value="NZ_JAVDXW010000001.1"/>
</dbReference>
<reference evidence="1" key="1">
    <citation type="submission" date="2023-07" db="EMBL/GenBank/DDBJ databases">
        <title>Sequencing the genomes of 1000 actinobacteria strains.</title>
        <authorList>
            <person name="Klenk H.-P."/>
        </authorList>
    </citation>
    <scope>NUCLEOTIDE SEQUENCE</scope>
    <source>
        <strain evidence="1">DSM 45977</strain>
    </source>
</reference>
<dbReference type="InterPro" id="IPR058120">
    <property type="entry name" value="MADS7"/>
</dbReference>
<proteinExistence type="predicted"/>
<keyword evidence="2" id="KW-1185">Reference proteome</keyword>
<gene>
    <name evidence="1" type="ORF">JOF55_003679</name>
</gene>
<dbReference type="EMBL" id="JAVDXW010000001">
    <property type="protein sequence ID" value="MDR7303498.1"/>
    <property type="molecule type" value="Genomic_DNA"/>
</dbReference>
<organism evidence="1 2">
    <name type="scientific">Haloactinomyces albus</name>
    <dbReference type="NCBI Taxonomy" id="1352928"/>
    <lineage>
        <taxon>Bacteria</taxon>
        <taxon>Bacillati</taxon>
        <taxon>Actinomycetota</taxon>
        <taxon>Actinomycetes</taxon>
        <taxon>Actinopolysporales</taxon>
        <taxon>Actinopolysporaceae</taxon>
        <taxon>Haloactinomyces</taxon>
    </lineage>
</organism>
<evidence type="ECO:0000313" key="2">
    <source>
        <dbReference type="Proteomes" id="UP001180845"/>
    </source>
</evidence>
<dbReference type="Pfam" id="PF26611">
    <property type="entry name" value="MAD7"/>
    <property type="match status" value="1"/>
</dbReference>
<dbReference type="AlphaFoldDB" id="A0AAE3ZEJ8"/>
<protein>
    <submittedName>
        <fullName evidence="1">Uncharacterized protein</fullName>
    </submittedName>
</protein>
<name>A0AAE3ZEJ8_9ACTN</name>
<accession>A0AAE3ZEJ8</accession>